<keyword evidence="1" id="KW-0732">Signal</keyword>
<evidence type="ECO:0000256" key="1">
    <source>
        <dbReference type="SAM" id="SignalP"/>
    </source>
</evidence>
<proteinExistence type="predicted"/>
<sequence length="421" mass="47048">MKNALLVIVLMMGWGIPSMHAQTVQPMLGWRMEENKGRYLFSPTAVFSDENKEFTYEIMPLEKADGKSFDEWFTGSIDKNMLFSGFTVPKSKNKDKKNISYSTLSSYSGKITDRNGKVWYVAYMAYRTSNQQYRMAKLFSSPDITYYTNCMKTAAMHFGKLAKQEGAFETSGQVDVAKTNALPQPVAPPAIEKAPIPRNVIANADNTNRITKGLKATEIKGIILNLEYSYGVGGAVMSEYTPYLLLNDGSLYSNPVVSPYEFDVALSKQREPKKWGTWRISGGAIVVNWPGRNKTERWEKNWFWARPAAGNEKIEGAFSNMSGAGNSPMGGNVITVSSKNILFNNLGRFALTGVSVGTNYTDYSIPTSAYSKKDEAGSYVLNGYSIELRFNNGTAMRRAFYFYPKDKAHLGIGSHVYIQKR</sequence>
<feature type="chain" id="PRO_5046897538" description="Lipocalin-like domain-containing protein" evidence="1">
    <location>
        <begin position="22"/>
        <end position="421"/>
    </location>
</feature>
<gene>
    <name evidence="2" type="ORF">J7I42_08810</name>
</gene>
<evidence type="ECO:0000313" key="2">
    <source>
        <dbReference type="EMBL" id="MBO9200357.1"/>
    </source>
</evidence>
<organism evidence="2 3">
    <name type="scientific">Niastella soli</name>
    <dbReference type="NCBI Taxonomy" id="2821487"/>
    <lineage>
        <taxon>Bacteria</taxon>
        <taxon>Pseudomonadati</taxon>
        <taxon>Bacteroidota</taxon>
        <taxon>Chitinophagia</taxon>
        <taxon>Chitinophagales</taxon>
        <taxon>Chitinophagaceae</taxon>
        <taxon>Niastella</taxon>
    </lineage>
</organism>
<protein>
    <recommendedName>
        <fullName evidence="4">Lipocalin-like domain-containing protein</fullName>
    </recommendedName>
</protein>
<keyword evidence="3" id="KW-1185">Reference proteome</keyword>
<reference evidence="2 3" key="1">
    <citation type="submission" date="2021-03" db="EMBL/GenBank/DDBJ databases">
        <title>Assistant Professor.</title>
        <authorList>
            <person name="Huq M.A."/>
        </authorList>
    </citation>
    <scope>NUCLEOTIDE SEQUENCE [LARGE SCALE GENOMIC DNA]</scope>
    <source>
        <strain evidence="2 3">MAH-29</strain>
    </source>
</reference>
<comment type="caution">
    <text evidence="2">The sequence shown here is derived from an EMBL/GenBank/DDBJ whole genome shotgun (WGS) entry which is preliminary data.</text>
</comment>
<accession>A0ABS3YR25</accession>
<name>A0ABS3YR25_9BACT</name>
<dbReference type="RefSeq" id="WP_209138404.1">
    <property type="nucleotide sequence ID" value="NZ_JAGHKO010000001.1"/>
</dbReference>
<evidence type="ECO:0000313" key="3">
    <source>
        <dbReference type="Proteomes" id="UP000677244"/>
    </source>
</evidence>
<dbReference type="Proteomes" id="UP000677244">
    <property type="component" value="Unassembled WGS sequence"/>
</dbReference>
<evidence type="ECO:0008006" key="4">
    <source>
        <dbReference type="Google" id="ProtNLM"/>
    </source>
</evidence>
<dbReference type="EMBL" id="JAGHKO010000001">
    <property type="protein sequence ID" value="MBO9200357.1"/>
    <property type="molecule type" value="Genomic_DNA"/>
</dbReference>
<feature type="signal peptide" evidence="1">
    <location>
        <begin position="1"/>
        <end position="21"/>
    </location>
</feature>